<dbReference type="OMA" id="KFEWQIN"/>
<dbReference type="Gene3D" id="3.40.20.10">
    <property type="entry name" value="Severin"/>
    <property type="match status" value="1"/>
</dbReference>
<dbReference type="OrthoDB" id="10249245at2759"/>
<dbReference type="EnsemblMetazoa" id="CapteT152337">
    <property type="protein sequence ID" value="CapteP152337"/>
    <property type="gene ID" value="CapteG152337"/>
</dbReference>
<dbReference type="InterPro" id="IPR002108">
    <property type="entry name" value="ADF-H"/>
</dbReference>
<evidence type="ECO:0000313" key="4">
    <source>
        <dbReference type="EMBL" id="ELU07828.1"/>
    </source>
</evidence>
<dbReference type="CDD" id="cd11286">
    <property type="entry name" value="ADF_cofilin_like"/>
    <property type="match status" value="1"/>
</dbReference>
<dbReference type="Pfam" id="PF00241">
    <property type="entry name" value="Cofilin_ADF"/>
    <property type="match status" value="1"/>
</dbReference>
<dbReference type="InterPro" id="IPR017904">
    <property type="entry name" value="ADF/Cofilin"/>
</dbReference>
<dbReference type="PRINTS" id="PR00006">
    <property type="entry name" value="COFILIN"/>
</dbReference>
<dbReference type="SMART" id="SM00102">
    <property type="entry name" value="ADF"/>
    <property type="match status" value="1"/>
</dbReference>
<dbReference type="HOGENOM" id="CLU_094004_3_2_1"/>
<dbReference type="GO" id="GO:0015629">
    <property type="term" value="C:actin cytoskeleton"/>
    <property type="evidence" value="ECO:0007669"/>
    <property type="project" value="InterPro"/>
</dbReference>
<comment type="similarity">
    <text evidence="1">Belongs to the actin-binding proteins ADF family.</text>
</comment>
<evidence type="ECO:0000259" key="3">
    <source>
        <dbReference type="PROSITE" id="PS51263"/>
    </source>
</evidence>
<dbReference type="GO" id="GO:0003779">
    <property type="term" value="F:actin binding"/>
    <property type="evidence" value="ECO:0007669"/>
    <property type="project" value="UniProtKB-KW"/>
</dbReference>
<dbReference type="InterPro" id="IPR029006">
    <property type="entry name" value="ADF-H/Gelsolin-like_dom_sf"/>
</dbReference>
<evidence type="ECO:0000313" key="6">
    <source>
        <dbReference type="Proteomes" id="UP000014760"/>
    </source>
</evidence>
<dbReference type="EMBL" id="AMQN01001121">
    <property type="status" value="NOT_ANNOTATED_CDS"/>
    <property type="molecule type" value="Genomic_DNA"/>
</dbReference>
<dbReference type="PROSITE" id="PS51263">
    <property type="entry name" value="ADF_H"/>
    <property type="match status" value="1"/>
</dbReference>
<feature type="domain" description="ADF-H" evidence="3">
    <location>
        <begin position="6"/>
        <end position="136"/>
    </location>
</feature>
<reference evidence="5" key="3">
    <citation type="submission" date="2015-06" db="UniProtKB">
        <authorList>
            <consortium name="EnsemblMetazoa"/>
        </authorList>
    </citation>
    <scope>IDENTIFICATION</scope>
</reference>
<protein>
    <recommendedName>
        <fullName evidence="3">ADF-H domain-containing protein</fullName>
    </recommendedName>
</protein>
<dbReference type="STRING" id="283909.R7UNY6"/>
<dbReference type="AlphaFoldDB" id="R7UNY6"/>
<dbReference type="Proteomes" id="UP000014760">
    <property type="component" value="Unassembled WGS sequence"/>
</dbReference>
<dbReference type="EMBL" id="KB299619">
    <property type="protein sequence ID" value="ELU07828.1"/>
    <property type="molecule type" value="Genomic_DNA"/>
</dbReference>
<keyword evidence="2" id="KW-0009">Actin-binding</keyword>
<proteinExistence type="inferred from homology"/>
<evidence type="ECO:0000256" key="2">
    <source>
        <dbReference type="ARBA" id="ARBA00023203"/>
    </source>
</evidence>
<evidence type="ECO:0000256" key="1">
    <source>
        <dbReference type="ARBA" id="ARBA00006844"/>
    </source>
</evidence>
<evidence type="ECO:0000313" key="5">
    <source>
        <dbReference type="EnsemblMetazoa" id="CapteP152337"/>
    </source>
</evidence>
<keyword evidence="6" id="KW-1185">Reference proteome</keyword>
<dbReference type="PANTHER" id="PTHR11913">
    <property type="entry name" value="COFILIN-RELATED"/>
    <property type="match status" value="1"/>
</dbReference>
<organism evidence="4">
    <name type="scientific">Capitella teleta</name>
    <name type="common">Polychaete worm</name>
    <dbReference type="NCBI Taxonomy" id="283909"/>
    <lineage>
        <taxon>Eukaryota</taxon>
        <taxon>Metazoa</taxon>
        <taxon>Spiralia</taxon>
        <taxon>Lophotrochozoa</taxon>
        <taxon>Annelida</taxon>
        <taxon>Polychaeta</taxon>
        <taxon>Sedentaria</taxon>
        <taxon>Scolecida</taxon>
        <taxon>Capitellidae</taxon>
        <taxon>Capitella</taxon>
    </lineage>
</organism>
<dbReference type="GO" id="GO:0030042">
    <property type="term" value="P:actin filament depolymerization"/>
    <property type="evidence" value="ECO:0007669"/>
    <property type="project" value="InterPro"/>
</dbReference>
<reference evidence="6" key="1">
    <citation type="submission" date="2012-12" db="EMBL/GenBank/DDBJ databases">
        <authorList>
            <person name="Hellsten U."/>
            <person name="Grimwood J."/>
            <person name="Chapman J.A."/>
            <person name="Shapiro H."/>
            <person name="Aerts A."/>
            <person name="Otillar R.P."/>
            <person name="Terry A.Y."/>
            <person name="Boore J.L."/>
            <person name="Simakov O."/>
            <person name="Marletaz F."/>
            <person name="Cho S.-J."/>
            <person name="Edsinger-Gonzales E."/>
            <person name="Havlak P."/>
            <person name="Kuo D.-H."/>
            <person name="Larsson T."/>
            <person name="Lv J."/>
            <person name="Arendt D."/>
            <person name="Savage R."/>
            <person name="Osoegawa K."/>
            <person name="de Jong P."/>
            <person name="Lindberg D.R."/>
            <person name="Seaver E.C."/>
            <person name="Weisblat D.A."/>
            <person name="Putnam N.H."/>
            <person name="Grigoriev I.V."/>
            <person name="Rokhsar D.S."/>
        </authorList>
    </citation>
    <scope>NUCLEOTIDE SEQUENCE</scope>
    <source>
        <strain evidence="6">I ESC-2004</strain>
    </source>
</reference>
<sequence>MAAQSGVTVDDEVCREFQAIKMKHVYSYIQMKISSEKTIVLDSVQENASFDDFVAQLPEKEGRYAVFDFPCKLDTGSDRKYLIFFQWCPDAAPVRTKMLFASSKDALKKKLDGIYMEFQASELGDLKVEDVEAKIRSKART</sequence>
<accession>R7UNY6</accession>
<reference evidence="4 6" key="2">
    <citation type="journal article" date="2013" name="Nature">
        <title>Insights into bilaterian evolution from three spiralian genomes.</title>
        <authorList>
            <person name="Simakov O."/>
            <person name="Marletaz F."/>
            <person name="Cho S.J."/>
            <person name="Edsinger-Gonzales E."/>
            <person name="Havlak P."/>
            <person name="Hellsten U."/>
            <person name="Kuo D.H."/>
            <person name="Larsson T."/>
            <person name="Lv J."/>
            <person name="Arendt D."/>
            <person name="Savage R."/>
            <person name="Osoegawa K."/>
            <person name="de Jong P."/>
            <person name="Grimwood J."/>
            <person name="Chapman J.A."/>
            <person name="Shapiro H."/>
            <person name="Aerts A."/>
            <person name="Otillar R.P."/>
            <person name="Terry A.Y."/>
            <person name="Boore J.L."/>
            <person name="Grigoriev I.V."/>
            <person name="Lindberg D.R."/>
            <person name="Seaver E.C."/>
            <person name="Weisblat D.A."/>
            <person name="Putnam N.H."/>
            <person name="Rokhsar D.S."/>
        </authorList>
    </citation>
    <scope>NUCLEOTIDE SEQUENCE</scope>
    <source>
        <strain evidence="4 6">I ESC-2004</strain>
    </source>
</reference>
<gene>
    <name evidence="4" type="ORF">CAPTEDRAFT_152337</name>
</gene>
<dbReference type="SUPFAM" id="SSF55753">
    <property type="entry name" value="Actin depolymerizing proteins"/>
    <property type="match status" value="1"/>
</dbReference>
<name>R7UNY6_CAPTE</name>